<proteinExistence type="predicted"/>
<evidence type="ECO:0008006" key="5">
    <source>
        <dbReference type="Google" id="ProtNLM"/>
    </source>
</evidence>
<keyword evidence="2" id="KW-1133">Transmembrane helix</keyword>
<evidence type="ECO:0000256" key="1">
    <source>
        <dbReference type="SAM" id="MobiDB-lite"/>
    </source>
</evidence>
<gene>
    <name evidence="3" type="ORF">ACFY8O_18445</name>
</gene>
<organism evidence="3 4">
    <name type="scientific">Streptomyces argenteolus</name>
    <dbReference type="NCBI Taxonomy" id="67274"/>
    <lineage>
        <taxon>Bacteria</taxon>
        <taxon>Bacillati</taxon>
        <taxon>Actinomycetota</taxon>
        <taxon>Actinomycetes</taxon>
        <taxon>Kitasatosporales</taxon>
        <taxon>Streptomycetaceae</taxon>
        <taxon>Streptomyces</taxon>
    </lineage>
</organism>
<dbReference type="EMBL" id="JBIBEG010000004">
    <property type="protein sequence ID" value="MFF5897899.1"/>
    <property type="molecule type" value="Genomic_DNA"/>
</dbReference>
<reference evidence="3 4" key="1">
    <citation type="submission" date="2024-10" db="EMBL/GenBank/DDBJ databases">
        <title>The Natural Products Discovery Center: Release of the First 8490 Sequenced Strains for Exploring Actinobacteria Biosynthetic Diversity.</title>
        <authorList>
            <person name="Kalkreuter E."/>
            <person name="Kautsar S.A."/>
            <person name="Yang D."/>
            <person name="Bader C.D."/>
            <person name="Teijaro C.N."/>
            <person name="Fluegel L."/>
            <person name="Davis C.M."/>
            <person name="Simpson J.R."/>
            <person name="Lauterbach L."/>
            <person name="Steele A.D."/>
            <person name="Gui C."/>
            <person name="Meng S."/>
            <person name="Li G."/>
            <person name="Viehrig K."/>
            <person name="Ye F."/>
            <person name="Su P."/>
            <person name="Kiefer A.F."/>
            <person name="Nichols A."/>
            <person name="Cepeda A.J."/>
            <person name="Yan W."/>
            <person name="Fan B."/>
            <person name="Jiang Y."/>
            <person name="Adhikari A."/>
            <person name="Zheng C.-J."/>
            <person name="Schuster L."/>
            <person name="Cowan T.M."/>
            <person name="Smanski M.J."/>
            <person name="Chevrette M.G."/>
            <person name="De Carvalho L.P.S."/>
            <person name="Shen B."/>
        </authorList>
    </citation>
    <scope>NUCLEOTIDE SEQUENCE [LARGE SCALE GENOMIC DNA]</scope>
    <source>
        <strain evidence="3 4">NPDC012540</strain>
    </source>
</reference>
<feature type="compositionally biased region" description="Low complexity" evidence="1">
    <location>
        <begin position="85"/>
        <end position="95"/>
    </location>
</feature>
<keyword evidence="4" id="KW-1185">Reference proteome</keyword>
<feature type="region of interest" description="Disordered" evidence="1">
    <location>
        <begin position="85"/>
        <end position="111"/>
    </location>
</feature>
<evidence type="ECO:0000313" key="3">
    <source>
        <dbReference type="EMBL" id="MFF5897899.1"/>
    </source>
</evidence>
<dbReference type="RefSeq" id="WP_387903564.1">
    <property type="nucleotide sequence ID" value="NZ_JBIBEG010000004.1"/>
</dbReference>
<keyword evidence="2" id="KW-0472">Membrane</keyword>
<evidence type="ECO:0000313" key="4">
    <source>
        <dbReference type="Proteomes" id="UP001602322"/>
    </source>
</evidence>
<dbReference type="Proteomes" id="UP001602322">
    <property type="component" value="Unassembled WGS sequence"/>
</dbReference>
<feature type="transmembrane region" description="Helical" evidence="2">
    <location>
        <begin position="20"/>
        <end position="36"/>
    </location>
</feature>
<comment type="caution">
    <text evidence="3">The sequence shown here is derived from an EMBL/GenBank/DDBJ whole genome shotgun (WGS) entry which is preliminary data.</text>
</comment>
<protein>
    <recommendedName>
        <fullName evidence="5">Secreted protein</fullName>
    </recommendedName>
</protein>
<name>A0ABW6X736_9ACTN</name>
<keyword evidence="2" id="KW-0812">Transmembrane</keyword>
<evidence type="ECO:0000256" key="2">
    <source>
        <dbReference type="SAM" id="Phobius"/>
    </source>
</evidence>
<sequence length="121" mass="11887">MPGAVRAVGAFSGAVRAMGAVWAVWAVGVTVVLGPVRSVSALRATLPAAAPPEFTVVAAVSGTSALTAAVSAAFTSSVPAAESASAAAGTTPAVPCQEHLPPQPQEDELGAEVEHDCLLAR</sequence>
<accession>A0ABW6X736</accession>